<dbReference type="Pfam" id="PF02470">
    <property type="entry name" value="MlaD"/>
    <property type="match status" value="1"/>
</dbReference>
<keyword evidence="1" id="KW-0812">Transmembrane</keyword>
<dbReference type="GO" id="GO:0051701">
    <property type="term" value="P:biological process involved in interaction with host"/>
    <property type="evidence" value="ECO:0007669"/>
    <property type="project" value="TreeGrafter"/>
</dbReference>
<feature type="domain" description="Mammalian cell entry C-terminal" evidence="3">
    <location>
        <begin position="123"/>
        <end position="343"/>
    </location>
</feature>
<evidence type="ECO:0000313" key="4">
    <source>
        <dbReference type="EMBL" id="AWK75081.1"/>
    </source>
</evidence>
<accession>A0A2S2C2G7</accession>
<dbReference type="OrthoDB" id="3460188at2"/>
<reference evidence="4 5" key="1">
    <citation type="submission" date="2017-05" db="EMBL/GenBank/DDBJ databases">
        <title>Isolation of Rhodococcus sp. S2-17 biodegrading of BP-3.</title>
        <authorList>
            <person name="Lee Y."/>
            <person name="Kim K.H."/>
            <person name="Chun B.H."/>
            <person name="Jung H.S."/>
            <person name="Jeon C.O."/>
        </authorList>
    </citation>
    <scope>NUCLEOTIDE SEQUENCE [LARGE SCALE GENOMIC DNA]</scope>
    <source>
        <strain evidence="4 5">S2-17</strain>
    </source>
</reference>
<dbReference type="InterPro" id="IPR052336">
    <property type="entry name" value="MlaD_Phospholipid_Transporter"/>
</dbReference>
<dbReference type="Proteomes" id="UP000245711">
    <property type="component" value="Chromosome"/>
</dbReference>
<sequence>MISTTSVVGRRVLGLVFFLVLALFLAVTIGMFDKTFTKVVKIGLVTDTVGNALPPNADVKVRGLIVGEVRSASTKEGEVTLDLAIQPDKAELIPSNATARLLPKTLFGERYVSLIVPEGDTAPPIQAGDVLEQDKSGNAVEIGEVLDGLLPLLQAIPPQDLANTLGALSQGLSGRGTELGLTLDRLEEIFAGLNTELPAIQEDLRGIADFSQTYSEAAPDLVNALDNLRTTGNTVVEKQGEISRLLSGLIGTSSSTADLLHTNAQNIVMIAADSREALQLLGRYSPSFGCTLADFVKAAPIARELLALDDPNPGGRGTVQFINPKGRYLPNQDEPRLLDDRGPACYDNVTAPGGKFPQYPGGSFNDGSYQVPTRNPGPPSIEYFPAPAGVPDQVPGWGAEVVPASYAGSKMEQDTLDVVYGEAGGIAPEDVPSWTTLVGAPTIRGTEVTFE</sequence>
<evidence type="ECO:0000259" key="2">
    <source>
        <dbReference type="Pfam" id="PF02470"/>
    </source>
</evidence>
<feature type="domain" description="Mce/MlaD" evidence="2">
    <location>
        <begin position="44"/>
        <end position="115"/>
    </location>
</feature>
<dbReference type="GO" id="GO:0005576">
    <property type="term" value="C:extracellular region"/>
    <property type="evidence" value="ECO:0007669"/>
    <property type="project" value="TreeGrafter"/>
</dbReference>
<evidence type="ECO:0000256" key="1">
    <source>
        <dbReference type="SAM" id="Phobius"/>
    </source>
</evidence>
<dbReference type="RefSeq" id="WP_109334596.1">
    <property type="nucleotide sequence ID" value="NZ_CP021354.1"/>
</dbReference>
<proteinExistence type="predicted"/>
<dbReference type="EMBL" id="CP021354">
    <property type="protein sequence ID" value="AWK75081.1"/>
    <property type="molecule type" value="Genomic_DNA"/>
</dbReference>
<dbReference type="InterPro" id="IPR005693">
    <property type="entry name" value="Mce"/>
</dbReference>
<feature type="transmembrane region" description="Helical" evidence="1">
    <location>
        <begin position="12"/>
        <end position="32"/>
    </location>
</feature>
<organism evidence="4 5">
    <name type="scientific">Rhodococcus oxybenzonivorans</name>
    <dbReference type="NCBI Taxonomy" id="1990687"/>
    <lineage>
        <taxon>Bacteria</taxon>
        <taxon>Bacillati</taxon>
        <taxon>Actinomycetota</taxon>
        <taxon>Actinomycetes</taxon>
        <taxon>Mycobacteriales</taxon>
        <taxon>Nocardiaceae</taxon>
        <taxon>Rhodococcus</taxon>
    </lineage>
</organism>
<dbReference type="AlphaFoldDB" id="A0A2S2C2G7"/>
<dbReference type="PANTHER" id="PTHR33371:SF19">
    <property type="entry name" value="MCE-FAMILY PROTEIN MCE4A"/>
    <property type="match status" value="1"/>
</dbReference>
<protein>
    <submittedName>
        <fullName evidence="4">Mammalian cell entry protein</fullName>
    </submittedName>
</protein>
<evidence type="ECO:0000259" key="3">
    <source>
        <dbReference type="Pfam" id="PF11887"/>
    </source>
</evidence>
<dbReference type="KEGG" id="roz:CBI38_29560"/>
<dbReference type="InterPro" id="IPR024516">
    <property type="entry name" value="Mce_C"/>
</dbReference>
<keyword evidence="1" id="KW-0472">Membrane</keyword>
<name>A0A2S2C2G7_9NOCA</name>
<dbReference type="NCBIfam" id="TIGR00996">
    <property type="entry name" value="Mtu_fam_mce"/>
    <property type="match status" value="1"/>
</dbReference>
<dbReference type="PANTHER" id="PTHR33371">
    <property type="entry name" value="INTERMEMBRANE PHOSPHOLIPID TRANSPORT SYSTEM BINDING PROTEIN MLAD-RELATED"/>
    <property type="match status" value="1"/>
</dbReference>
<keyword evidence="5" id="KW-1185">Reference proteome</keyword>
<evidence type="ECO:0000313" key="5">
    <source>
        <dbReference type="Proteomes" id="UP000245711"/>
    </source>
</evidence>
<gene>
    <name evidence="4" type="ORF">CBI38_29560</name>
</gene>
<dbReference type="InterPro" id="IPR003399">
    <property type="entry name" value="Mce/MlaD"/>
</dbReference>
<dbReference type="Pfam" id="PF11887">
    <property type="entry name" value="Mce4_CUP1"/>
    <property type="match status" value="1"/>
</dbReference>
<keyword evidence="1" id="KW-1133">Transmembrane helix</keyword>